<organism evidence="3 4">
    <name type="scientific">Lusitaniella coriacea LEGE 07157</name>
    <dbReference type="NCBI Taxonomy" id="945747"/>
    <lineage>
        <taxon>Bacteria</taxon>
        <taxon>Bacillati</taxon>
        <taxon>Cyanobacteriota</taxon>
        <taxon>Cyanophyceae</taxon>
        <taxon>Spirulinales</taxon>
        <taxon>Lusitaniellaceae</taxon>
        <taxon>Lusitaniella</taxon>
    </lineage>
</organism>
<dbReference type="Pfam" id="PF22725">
    <property type="entry name" value="GFO_IDH_MocA_C3"/>
    <property type="match status" value="1"/>
</dbReference>
<dbReference type="EMBL" id="JADEWZ010000046">
    <property type="protein sequence ID" value="MBE9118406.1"/>
    <property type="molecule type" value="Genomic_DNA"/>
</dbReference>
<evidence type="ECO:0000259" key="2">
    <source>
        <dbReference type="Pfam" id="PF22725"/>
    </source>
</evidence>
<sequence length="345" mass="38566">MQIGIAIIGVGRWGTHWVRNFADCPRAKVVAIIDRHPERRAACREKFELDETVVMASQWEDARTLDAIDAVAIATPAETHYELIRDALELGYHVLAEKPLTLNPSECVELTLLAEKKKLQLLVDHTYLFNPVVDRGREVVASGKLGELRYGYASRTHLGPVRHDVDALWDLAIHDICIFNHWLGETPNRVKANGRVWLQPNPGLADLVWVTLLYPSGFQADIHLCWLNPDKQRRLCVAGSRGTLIFDEMNSEAPLTVQTGYFEEEEGYFVPAGLGREVIAVEAAESLRRVRDRFLDDIETQTPSSFSSGWVGAELVQVLTCLSESKSQGGEWVAVPQTASKVQNS</sequence>
<keyword evidence="4" id="KW-1185">Reference proteome</keyword>
<dbReference type="SUPFAM" id="SSF55347">
    <property type="entry name" value="Glyceraldehyde-3-phosphate dehydrogenase-like, C-terminal domain"/>
    <property type="match status" value="1"/>
</dbReference>
<evidence type="ECO:0000259" key="1">
    <source>
        <dbReference type="Pfam" id="PF01408"/>
    </source>
</evidence>
<dbReference type="InterPro" id="IPR055170">
    <property type="entry name" value="GFO_IDH_MocA-like_dom"/>
</dbReference>
<protein>
    <submittedName>
        <fullName evidence="3">Gfo/Idh/MocA family oxidoreductase</fullName>
    </submittedName>
</protein>
<dbReference type="PANTHER" id="PTHR43377">
    <property type="entry name" value="BILIVERDIN REDUCTASE A"/>
    <property type="match status" value="1"/>
</dbReference>
<evidence type="ECO:0000313" key="3">
    <source>
        <dbReference type="EMBL" id="MBE9118406.1"/>
    </source>
</evidence>
<accession>A0A8J7E2C5</accession>
<dbReference type="InterPro" id="IPR051450">
    <property type="entry name" value="Gfo/Idh/MocA_Oxidoreductases"/>
</dbReference>
<dbReference type="Gene3D" id="3.40.50.720">
    <property type="entry name" value="NAD(P)-binding Rossmann-like Domain"/>
    <property type="match status" value="1"/>
</dbReference>
<comment type="caution">
    <text evidence="3">The sequence shown here is derived from an EMBL/GenBank/DDBJ whole genome shotgun (WGS) entry which is preliminary data.</text>
</comment>
<proteinExistence type="predicted"/>
<name>A0A8J7E2C5_9CYAN</name>
<dbReference type="RefSeq" id="WP_194031491.1">
    <property type="nucleotide sequence ID" value="NZ_JADEWZ010000046.1"/>
</dbReference>
<dbReference type="AlphaFoldDB" id="A0A8J7E2C5"/>
<dbReference type="Proteomes" id="UP000654482">
    <property type="component" value="Unassembled WGS sequence"/>
</dbReference>
<dbReference type="SUPFAM" id="SSF51735">
    <property type="entry name" value="NAD(P)-binding Rossmann-fold domains"/>
    <property type="match status" value="1"/>
</dbReference>
<dbReference type="Pfam" id="PF01408">
    <property type="entry name" value="GFO_IDH_MocA"/>
    <property type="match status" value="1"/>
</dbReference>
<dbReference type="InterPro" id="IPR000683">
    <property type="entry name" value="Gfo/Idh/MocA-like_OxRdtase_N"/>
</dbReference>
<dbReference type="PANTHER" id="PTHR43377:SF6">
    <property type="entry name" value="GFO_IDH_MOCA-LIKE OXIDOREDUCTASE N-TERMINAL DOMAIN-CONTAINING PROTEIN"/>
    <property type="match status" value="1"/>
</dbReference>
<dbReference type="InterPro" id="IPR036291">
    <property type="entry name" value="NAD(P)-bd_dom_sf"/>
</dbReference>
<dbReference type="GO" id="GO:0000166">
    <property type="term" value="F:nucleotide binding"/>
    <property type="evidence" value="ECO:0007669"/>
    <property type="project" value="InterPro"/>
</dbReference>
<evidence type="ECO:0000313" key="4">
    <source>
        <dbReference type="Proteomes" id="UP000654482"/>
    </source>
</evidence>
<dbReference type="Gene3D" id="3.30.360.10">
    <property type="entry name" value="Dihydrodipicolinate Reductase, domain 2"/>
    <property type="match status" value="1"/>
</dbReference>
<gene>
    <name evidence="3" type="ORF">IQ249_21170</name>
</gene>
<feature type="domain" description="Gfo/Idh/MocA-like oxidoreductase N-terminal" evidence="1">
    <location>
        <begin position="4"/>
        <end position="125"/>
    </location>
</feature>
<feature type="domain" description="GFO/IDH/MocA-like oxidoreductase" evidence="2">
    <location>
        <begin position="137"/>
        <end position="244"/>
    </location>
</feature>
<reference evidence="3" key="1">
    <citation type="submission" date="2020-10" db="EMBL/GenBank/DDBJ databases">
        <authorList>
            <person name="Castelo-Branco R."/>
            <person name="Eusebio N."/>
            <person name="Adriana R."/>
            <person name="Vieira A."/>
            <person name="Brugerolle De Fraissinette N."/>
            <person name="Rezende De Castro R."/>
            <person name="Schneider M.P."/>
            <person name="Vasconcelos V."/>
            <person name="Leao P.N."/>
        </authorList>
    </citation>
    <scope>NUCLEOTIDE SEQUENCE</scope>
    <source>
        <strain evidence="3">LEGE 07157</strain>
    </source>
</reference>